<reference evidence="3" key="1">
    <citation type="submission" date="2025-08" db="UniProtKB">
        <authorList>
            <consortium name="RefSeq"/>
        </authorList>
    </citation>
    <scope>IDENTIFICATION</scope>
    <source>
        <tissue evidence="3">Whole organism</tissue>
    </source>
</reference>
<sequence length="513" mass="59114">MGQSLREVQRPTRSLVTPKNIFTIGHWNVRTMYRGGATAQIVSEMKRSHLDVLGISECRWAGAGRTRLATGQTLMYSGDDELHEGGIAILISQQAEKSLMEWTQVNKRIITARFYSRYRSVTIIQVYAPHNKREEEEKEQFYQELQETLDGCNRNDITIIMEDLNAKMGSDNSGYERTMGVHGLGMQNDNGERLCKFCQLNGLVITGTLFPHKNVHKATWVSADGRVKNQIDHLLINGRWRSSVLDTGAQRGADINSDHYLVRTRITLRLSTHRNNYQVKPRLDVERLRNDKTRKKYCRAVINKLDTTRNDSDNIEEIWEQQRNAYTKAAEEVLGYKKRVNKPWISNITWRLIDERIAKIRVESTRSERIKNRMREEYIEKDREVKRSVREDKRMWMSEEAARAQNTAESGRQKELYSIVKRLTGQSTSTRQTAAVKSVNGELLKRKEARMARWKEHFQGVLNREAPEEPLEEVGQELNISVEAPDVAEIRATLKTLRNGGAPGADQISAKML</sequence>
<dbReference type="SUPFAM" id="SSF56219">
    <property type="entry name" value="DNase I-like"/>
    <property type="match status" value="1"/>
</dbReference>
<dbReference type="OrthoDB" id="6380602at2759"/>
<dbReference type="RefSeq" id="XP_018012053.1">
    <property type="nucleotide sequence ID" value="XM_018156564.1"/>
</dbReference>
<protein>
    <submittedName>
        <fullName evidence="3">Craniofacial development protein 2-like</fullName>
    </submittedName>
</protein>
<dbReference type="AlphaFoldDB" id="A0A8B7NEL2"/>
<dbReference type="Proteomes" id="UP000694843">
    <property type="component" value="Unplaced"/>
</dbReference>
<dbReference type="GeneID" id="108669259"/>
<proteinExistence type="predicted"/>
<dbReference type="GO" id="GO:0003824">
    <property type="term" value="F:catalytic activity"/>
    <property type="evidence" value="ECO:0007669"/>
    <property type="project" value="InterPro"/>
</dbReference>
<feature type="domain" description="Endonuclease/exonuclease/phosphatase" evidence="1">
    <location>
        <begin position="122"/>
        <end position="262"/>
    </location>
</feature>
<accession>A0A8B7NEL2</accession>
<gene>
    <name evidence="3" type="primary">LOC108669259</name>
</gene>
<dbReference type="Gene3D" id="3.60.10.10">
    <property type="entry name" value="Endonuclease/exonuclease/phosphatase"/>
    <property type="match status" value="1"/>
</dbReference>
<dbReference type="InterPro" id="IPR005135">
    <property type="entry name" value="Endo/exonuclease/phosphatase"/>
</dbReference>
<evidence type="ECO:0000259" key="1">
    <source>
        <dbReference type="Pfam" id="PF14529"/>
    </source>
</evidence>
<dbReference type="CDD" id="cd09076">
    <property type="entry name" value="L1-EN"/>
    <property type="match status" value="1"/>
</dbReference>
<dbReference type="KEGG" id="hazt:108669259"/>
<dbReference type="Pfam" id="PF14529">
    <property type="entry name" value="Exo_endo_phos_2"/>
    <property type="match status" value="1"/>
</dbReference>
<dbReference type="OMA" id="DITIIME"/>
<evidence type="ECO:0000313" key="3">
    <source>
        <dbReference type="RefSeq" id="XP_018012053.1"/>
    </source>
</evidence>
<name>A0A8B7NEL2_HYAAZ</name>
<keyword evidence="2" id="KW-1185">Reference proteome</keyword>
<dbReference type="PANTHER" id="PTHR23227">
    <property type="entry name" value="BUCENTAUR RELATED"/>
    <property type="match status" value="1"/>
</dbReference>
<organism evidence="2 3">
    <name type="scientific">Hyalella azteca</name>
    <name type="common">Amphipod</name>
    <dbReference type="NCBI Taxonomy" id="294128"/>
    <lineage>
        <taxon>Eukaryota</taxon>
        <taxon>Metazoa</taxon>
        <taxon>Ecdysozoa</taxon>
        <taxon>Arthropoda</taxon>
        <taxon>Crustacea</taxon>
        <taxon>Multicrustacea</taxon>
        <taxon>Malacostraca</taxon>
        <taxon>Eumalacostraca</taxon>
        <taxon>Peracarida</taxon>
        <taxon>Amphipoda</taxon>
        <taxon>Senticaudata</taxon>
        <taxon>Talitrida</taxon>
        <taxon>Talitroidea</taxon>
        <taxon>Hyalellidae</taxon>
        <taxon>Hyalella</taxon>
    </lineage>
</organism>
<evidence type="ECO:0000313" key="2">
    <source>
        <dbReference type="Proteomes" id="UP000694843"/>
    </source>
</evidence>
<dbReference type="InterPro" id="IPR027124">
    <property type="entry name" value="Swc5/CFDP1/2"/>
</dbReference>
<dbReference type="PANTHER" id="PTHR23227:SF67">
    <property type="entry name" value="CRANIOFACIAL DEVELOPMENT PROTEIN 2-LIKE"/>
    <property type="match status" value="1"/>
</dbReference>
<dbReference type="InterPro" id="IPR036691">
    <property type="entry name" value="Endo/exonu/phosph_ase_sf"/>
</dbReference>